<sequence length="735" mass="81239">MKKYYFKIIICLVFFLVPMKNYAVLANDQQKKVALFSIKDGMLTQALKYMGKYYPDIKVRQKFTETYYGFSVSGSLEELSQIAKMPLVNDFHFVTTYKAHVEESIPFIGADEAENYKDQRGRIITGEGIKVGIIDTGVDYRHPDLKSNYSGGYDTIDQDKDPMETRLEERSTFHGTHVAGVIAANGKRKGVAPKAQIYAYRALGPGGVGTSETVLAAIERAVKDKVDIINLSLGNEVNGPDWPTSIALNKAVEKGVLAITAAGNSGPGLWTVGSPATAAKALSVGASYPPLYFPSIHIKEKEQIITPMIGSSKWARDLEGKIVFKKYGDKSEMKRVRNKFVLLERGKLTFTDKVKNAEAAGAKAVIVFNNVDGDFVGQIKGNIKIPAATVSRKVGLAIQKEIEKGKTIATTGQEKKVDVLADFSSRGPVTGTWQMKPDLVAPGVQIKSTIPGGYLSLQGTSMASPHVAGAAALLKQLHPNWSMDDLKSVLVNTATPLYKNNKTIYHSYEQGAGRLDIDKALETETTLYPTSLSLGVTKKESAPIEKDFTVRVSNKSNKEKQVMTINKQQVNGIKWVLPKPFTIPANTSKSIKLHATVDTKVLKDGFYDGAITISTPDETLRMPYLLLQGEPNFPTVMGFHFGRVKGKGKGSYKYELYLPSKVEEFKIAVFEAETFRLIDVIDQQKNSERGIIKKELVLKNFPKSGIYKFVIFYKRKQYESATESYVNVSKIYVED</sequence>
<reference evidence="14" key="1">
    <citation type="journal article" date="2019" name="Int. J. Syst. Evol. Microbiol.">
        <title>The Global Catalogue of Microorganisms (GCM) 10K type strain sequencing project: providing services to taxonomists for standard genome sequencing and annotation.</title>
        <authorList>
            <consortium name="The Broad Institute Genomics Platform"/>
            <consortium name="The Broad Institute Genome Sequencing Center for Infectious Disease"/>
            <person name="Wu L."/>
            <person name="Ma J."/>
        </authorList>
    </citation>
    <scope>NUCLEOTIDE SEQUENCE [LARGE SCALE GENOMIC DNA]</scope>
    <source>
        <strain evidence="14">CGMCC 1.14993</strain>
    </source>
</reference>
<dbReference type="Pfam" id="PF02225">
    <property type="entry name" value="PA"/>
    <property type="match status" value="1"/>
</dbReference>
<dbReference type="AlphaFoldDB" id="A0A8J3F4J0"/>
<dbReference type="InterPro" id="IPR023828">
    <property type="entry name" value="Peptidase_S8_Ser-AS"/>
</dbReference>
<dbReference type="InterPro" id="IPR036852">
    <property type="entry name" value="Peptidase_S8/S53_dom_sf"/>
</dbReference>
<evidence type="ECO:0000256" key="5">
    <source>
        <dbReference type="ARBA" id="ARBA00022729"/>
    </source>
</evidence>
<evidence type="ECO:0000256" key="7">
    <source>
        <dbReference type="ARBA" id="ARBA00022825"/>
    </source>
</evidence>
<dbReference type="PRINTS" id="PR00723">
    <property type="entry name" value="SUBTILISIN"/>
</dbReference>
<dbReference type="PROSITE" id="PS00136">
    <property type="entry name" value="SUBTILASE_ASP"/>
    <property type="match status" value="1"/>
</dbReference>
<keyword evidence="2" id="KW-0134">Cell wall</keyword>
<feature type="active site" description="Charge relay system" evidence="8 9">
    <location>
        <position position="174"/>
    </location>
</feature>
<dbReference type="InterPro" id="IPR046450">
    <property type="entry name" value="PA_dom_sf"/>
</dbReference>
<comment type="similarity">
    <text evidence="1 9 10">Belongs to the peptidase S8 family.</text>
</comment>
<dbReference type="CDD" id="cd02133">
    <property type="entry name" value="PA_C5a_like"/>
    <property type="match status" value="1"/>
</dbReference>
<keyword evidence="4 9" id="KW-0645">Protease</keyword>
<evidence type="ECO:0000256" key="3">
    <source>
        <dbReference type="ARBA" id="ARBA00022525"/>
    </source>
</evidence>
<dbReference type="GO" id="GO:0004252">
    <property type="term" value="F:serine-type endopeptidase activity"/>
    <property type="evidence" value="ECO:0007669"/>
    <property type="project" value="UniProtKB-UniRule"/>
</dbReference>
<dbReference type="EMBL" id="BMHB01000002">
    <property type="protein sequence ID" value="GGI16806.1"/>
    <property type="molecule type" value="Genomic_DNA"/>
</dbReference>
<dbReference type="InterPro" id="IPR034213">
    <property type="entry name" value="S8_Vpr-like"/>
</dbReference>
<evidence type="ECO:0000256" key="6">
    <source>
        <dbReference type="ARBA" id="ARBA00022801"/>
    </source>
</evidence>
<dbReference type="InterPro" id="IPR023827">
    <property type="entry name" value="Peptidase_S8_Asp-AS"/>
</dbReference>
<gene>
    <name evidence="13" type="primary">vpr</name>
    <name evidence="13" type="ORF">GCM10007380_34800</name>
</gene>
<dbReference type="InterPro" id="IPR050131">
    <property type="entry name" value="Peptidase_S8_subtilisin-like"/>
</dbReference>
<dbReference type="Proteomes" id="UP000626244">
    <property type="component" value="Unassembled WGS sequence"/>
</dbReference>
<dbReference type="PROSITE" id="PS00138">
    <property type="entry name" value="SUBTILASE_SER"/>
    <property type="match status" value="1"/>
</dbReference>
<protein>
    <submittedName>
        <fullName evidence="13">Minor extracellular protease vpr</fullName>
    </submittedName>
</protein>
<proteinExistence type="inferred from homology"/>
<evidence type="ECO:0000256" key="9">
    <source>
        <dbReference type="PROSITE-ProRule" id="PRU01240"/>
    </source>
</evidence>
<dbReference type="PANTHER" id="PTHR43806">
    <property type="entry name" value="PEPTIDASE S8"/>
    <property type="match status" value="1"/>
</dbReference>
<keyword evidence="5" id="KW-0732">Signal</keyword>
<keyword evidence="3" id="KW-0964">Secreted</keyword>
<name>A0A8J3F4J0_9BACI</name>
<feature type="active site" description="Charge relay system" evidence="8 9">
    <location>
        <position position="461"/>
    </location>
</feature>
<evidence type="ECO:0000313" key="13">
    <source>
        <dbReference type="EMBL" id="GGI16806.1"/>
    </source>
</evidence>
<dbReference type="RefSeq" id="WP_088001395.1">
    <property type="nucleotide sequence ID" value="NZ_BMHB01000002.1"/>
</dbReference>
<evidence type="ECO:0000259" key="11">
    <source>
        <dbReference type="Pfam" id="PF00082"/>
    </source>
</evidence>
<dbReference type="Pfam" id="PF00082">
    <property type="entry name" value="Peptidase_S8"/>
    <property type="match status" value="1"/>
</dbReference>
<evidence type="ECO:0000256" key="4">
    <source>
        <dbReference type="ARBA" id="ARBA00022670"/>
    </source>
</evidence>
<feature type="domain" description="PA" evidence="12">
    <location>
        <begin position="322"/>
        <end position="398"/>
    </location>
</feature>
<dbReference type="InterPro" id="IPR000209">
    <property type="entry name" value="Peptidase_S8/S53_dom"/>
</dbReference>
<dbReference type="GO" id="GO:0006508">
    <property type="term" value="P:proteolysis"/>
    <property type="evidence" value="ECO:0007669"/>
    <property type="project" value="UniProtKB-KW"/>
</dbReference>
<dbReference type="InterPro" id="IPR003137">
    <property type="entry name" value="PA_domain"/>
</dbReference>
<dbReference type="PANTHER" id="PTHR43806:SF65">
    <property type="entry name" value="SERINE PROTEASE APRX"/>
    <property type="match status" value="1"/>
</dbReference>
<evidence type="ECO:0000256" key="1">
    <source>
        <dbReference type="ARBA" id="ARBA00011073"/>
    </source>
</evidence>
<feature type="domain" description="Peptidase S8/S53" evidence="11">
    <location>
        <begin position="126"/>
        <end position="512"/>
    </location>
</feature>
<evidence type="ECO:0000313" key="14">
    <source>
        <dbReference type="Proteomes" id="UP000626244"/>
    </source>
</evidence>
<comment type="caution">
    <text evidence="13">The sequence shown here is derived from an EMBL/GenBank/DDBJ whole genome shotgun (WGS) entry which is preliminary data.</text>
</comment>
<accession>A0A8J3F4J0</accession>
<dbReference type="OrthoDB" id="9798386at2"/>
<organism evidence="13 14">
    <name type="scientific">Gottfriedia solisilvae</name>
    <dbReference type="NCBI Taxonomy" id="1516104"/>
    <lineage>
        <taxon>Bacteria</taxon>
        <taxon>Bacillati</taxon>
        <taxon>Bacillota</taxon>
        <taxon>Bacilli</taxon>
        <taxon>Bacillales</taxon>
        <taxon>Bacillaceae</taxon>
        <taxon>Gottfriedia</taxon>
    </lineage>
</organism>
<dbReference type="SUPFAM" id="SSF52743">
    <property type="entry name" value="Subtilisin-like"/>
    <property type="match status" value="1"/>
</dbReference>
<evidence type="ECO:0000259" key="12">
    <source>
        <dbReference type="Pfam" id="PF02225"/>
    </source>
</evidence>
<dbReference type="InterPro" id="IPR022398">
    <property type="entry name" value="Peptidase_S8_His-AS"/>
</dbReference>
<dbReference type="SUPFAM" id="SSF52025">
    <property type="entry name" value="PA domain"/>
    <property type="match status" value="1"/>
</dbReference>
<dbReference type="Gene3D" id="3.50.30.30">
    <property type="match status" value="1"/>
</dbReference>
<feature type="active site" description="Charge relay system" evidence="8 9">
    <location>
        <position position="135"/>
    </location>
</feature>
<keyword evidence="7 9" id="KW-0720">Serine protease</keyword>
<dbReference type="PROSITE" id="PS51892">
    <property type="entry name" value="SUBTILASE"/>
    <property type="match status" value="1"/>
</dbReference>
<evidence type="ECO:0000256" key="2">
    <source>
        <dbReference type="ARBA" id="ARBA00022512"/>
    </source>
</evidence>
<dbReference type="PROSITE" id="PS00137">
    <property type="entry name" value="SUBTILASE_HIS"/>
    <property type="match status" value="1"/>
</dbReference>
<evidence type="ECO:0000256" key="10">
    <source>
        <dbReference type="RuleBase" id="RU003355"/>
    </source>
</evidence>
<dbReference type="CDD" id="cd07474">
    <property type="entry name" value="Peptidases_S8_subtilisin_Vpr-like"/>
    <property type="match status" value="1"/>
</dbReference>
<keyword evidence="14" id="KW-1185">Reference proteome</keyword>
<dbReference type="Gene3D" id="3.40.50.200">
    <property type="entry name" value="Peptidase S8/S53 domain"/>
    <property type="match status" value="1"/>
</dbReference>
<keyword evidence="6 9" id="KW-0378">Hydrolase</keyword>
<evidence type="ECO:0000256" key="8">
    <source>
        <dbReference type="PIRSR" id="PIRSR615500-1"/>
    </source>
</evidence>
<dbReference type="InterPro" id="IPR015500">
    <property type="entry name" value="Peptidase_S8_subtilisin-rel"/>
</dbReference>